<sequence>MTWRDLLMDWHDHIDRVADIFPHADPCALVRFRGNRELLAEYIADTHDLTPAEGIEAVELRLLPGAQPVPRLIAAE</sequence>
<dbReference type="OrthoDB" id="7871041at2"/>
<proteinExistence type="predicted"/>
<dbReference type="EMBL" id="PVTD01000001">
    <property type="protein sequence ID" value="PRY26276.1"/>
    <property type="molecule type" value="Genomic_DNA"/>
</dbReference>
<dbReference type="RefSeq" id="WP_146136619.1">
    <property type="nucleotide sequence ID" value="NZ_PVTD01000001.1"/>
</dbReference>
<evidence type="ECO:0000313" key="1">
    <source>
        <dbReference type="EMBL" id="PRY26276.1"/>
    </source>
</evidence>
<evidence type="ECO:0000313" key="2">
    <source>
        <dbReference type="Proteomes" id="UP000239480"/>
    </source>
</evidence>
<comment type="caution">
    <text evidence="1">The sequence shown here is derived from an EMBL/GenBank/DDBJ whole genome shotgun (WGS) entry which is preliminary data.</text>
</comment>
<protein>
    <submittedName>
        <fullName evidence="1">Uncharacterized protein</fullName>
    </submittedName>
</protein>
<gene>
    <name evidence="1" type="ORF">CLV78_101371</name>
</gene>
<organism evidence="1 2">
    <name type="scientific">Aliiruegeria haliotis</name>
    <dbReference type="NCBI Taxonomy" id="1280846"/>
    <lineage>
        <taxon>Bacteria</taxon>
        <taxon>Pseudomonadati</taxon>
        <taxon>Pseudomonadota</taxon>
        <taxon>Alphaproteobacteria</taxon>
        <taxon>Rhodobacterales</taxon>
        <taxon>Roseobacteraceae</taxon>
        <taxon>Aliiruegeria</taxon>
    </lineage>
</organism>
<dbReference type="AlphaFoldDB" id="A0A2T0RYK5"/>
<name>A0A2T0RYK5_9RHOB</name>
<keyword evidence="2" id="KW-1185">Reference proteome</keyword>
<reference evidence="1 2" key="1">
    <citation type="submission" date="2018-03" db="EMBL/GenBank/DDBJ databases">
        <title>Genomic Encyclopedia of Archaeal and Bacterial Type Strains, Phase II (KMG-II): from individual species to whole genera.</title>
        <authorList>
            <person name="Goeker M."/>
        </authorList>
    </citation>
    <scope>NUCLEOTIDE SEQUENCE [LARGE SCALE GENOMIC DNA]</scope>
    <source>
        <strain evidence="1 2">DSM 29328</strain>
    </source>
</reference>
<dbReference type="Proteomes" id="UP000239480">
    <property type="component" value="Unassembled WGS sequence"/>
</dbReference>
<accession>A0A2T0RYK5</accession>